<organism evidence="8 9">
    <name type="scientific">California sea lion adenovirus 1</name>
    <dbReference type="NCBI Taxonomy" id="943083"/>
    <lineage>
        <taxon>Viruses</taxon>
        <taxon>Varidnaviria</taxon>
        <taxon>Bamfordvirae</taxon>
        <taxon>Preplasmiviricota</taxon>
        <taxon>Polisuviricotina</taxon>
        <taxon>Pharingeaviricetes</taxon>
        <taxon>Rowavirales</taxon>
        <taxon>Adenoviridae</taxon>
        <taxon>Mastadenovirus</taxon>
        <taxon>Mastadenovirus otariidae</taxon>
        <taxon>Sea lion mastadenovirus A</taxon>
    </lineage>
</organism>
<keyword evidence="2 7" id="KW-1048">Host nucleus</keyword>
<feature type="site" description="Cleavage; by adenovirus protease" evidence="7">
    <location>
        <begin position="314"/>
        <end position="315"/>
    </location>
</feature>
<comment type="similarity">
    <text evidence="7">Belongs to the adenoviridae terminal protein family.</text>
</comment>
<dbReference type="GO" id="GO:0006260">
    <property type="term" value="P:DNA replication"/>
    <property type="evidence" value="ECO:0007669"/>
    <property type="project" value="UniProtKB-KW"/>
</dbReference>
<evidence type="ECO:0000313" key="8">
    <source>
        <dbReference type="EMBL" id="AIA22349.1"/>
    </source>
</evidence>
<evidence type="ECO:0000256" key="3">
    <source>
        <dbReference type="ARBA" id="ARBA00022705"/>
    </source>
</evidence>
<evidence type="ECO:0000256" key="1">
    <source>
        <dbReference type="ARBA" id="ARBA00022553"/>
    </source>
</evidence>
<accession>A0A059XJ38</accession>
<feature type="chain" id="PRO_5023513745" description="Intermediate terminal protein" evidence="7">
    <location>
        <begin position="176"/>
        <end position="605"/>
    </location>
</feature>
<evidence type="ECO:0000313" key="9">
    <source>
        <dbReference type="Proteomes" id="UP000116231"/>
    </source>
</evidence>
<dbReference type="GO" id="GO:0044204">
    <property type="term" value="C:host cell nuclear matrix"/>
    <property type="evidence" value="ECO:0007669"/>
    <property type="project" value="UniProtKB-SubCell"/>
</dbReference>
<dbReference type="GO" id="GO:0003697">
    <property type="term" value="F:single-stranded DNA binding"/>
    <property type="evidence" value="ECO:0007669"/>
    <property type="project" value="UniProtKB-UniRule"/>
</dbReference>
<name>A0A059XJ38_9ADEN</name>
<evidence type="ECO:0000256" key="5">
    <source>
        <dbReference type="ARBA" id="ARBA00023124"/>
    </source>
</evidence>
<dbReference type="GO" id="GO:0003690">
    <property type="term" value="F:double-stranded DNA binding"/>
    <property type="evidence" value="ECO:0007669"/>
    <property type="project" value="UniProtKB-UniRule"/>
</dbReference>
<comment type="PTM">
    <text evidence="7">Preterminal protein is used to replicate viral genome, upon genomic encapsidation it is processed first into iTP and finally into TP by adenovirus protease.</text>
</comment>
<dbReference type="RefSeq" id="YP_009032608.1">
    <property type="nucleotide sequence ID" value="NC_024150.1"/>
</dbReference>
<comment type="subunit">
    <text evidence="7">Heterodimer with the polymerase; this heterodimer binds to bp 9 to 18 of the genome. Interacts with host POU2F1; POU2F1 binds to the auxiliary sequences in the inverted terminal repeats and tethers the pTP-POL heterodimer to the origin DNA thereby participating in the assembly of the pre-initiation complex (POL-TP-DBP-NFIA-POU2F1).</text>
</comment>
<dbReference type="InterPro" id="IPR003391">
    <property type="entry name" value="Adeno_preterminal"/>
</dbReference>
<protein>
    <recommendedName>
        <fullName evidence="7">Preterminal protein</fullName>
        <shortName evidence="7">pTP</shortName>
    </recommendedName>
    <alternativeName>
        <fullName evidence="7">Bellett protein</fullName>
    </alternativeName>
    <alternativeName>
        <fullName evidence="7">Precursor terminal protein</fullName>
    </alternativeName>
    <component>
        <recommendedName>
            <fullName evidence="7">Intermediate terminal protein</fullName>
            <shortName evidence="7">iTP</shortName>
        </recommendedName>
    </component>
    <component>
        <recommendedName>
            <fullName evidence="7">Terminal protein</fullName>
            <shortName evidence="7">TP</shortName>
        </recommendedName>
    </component>
</protein>
<feature type="modified residue" description="O-(5'-phospho-DNA)-serine" evidence="7">
    <location>
        <position position="532"/>
    </location>
</feature>
<evidence type="ECO:0000256" key="6">
    <source>
        <dbReference type="ARBA" id="ARBA00023125"/>
    </source>
</evidence>
<dbReference type="EMBL" id="KJ563221">
    <property type="protein sequence ID" value="AIA22349.1"/>
    <property type="molecule type" value="Genomic_DNA"/>
</dbReference>
<feature type="chain" id="PRO_5023513744" description="Preterminal protein" evidence="7">
    <location>
        <begin position="1"/>
        <end position="605"/>
    </location>
</feature>
<keyword evidence="3 7" id="KW-0235">DNA replication</keyword>
<evidence type="ECO:0000256" key="4">
    <source>
        <dbReference type="ARBA" id="ARBA00023109"/>
    </source>
</evidence>
<dbReference type="Proteomes" id="UP000116231">
    <property type="component" value="Segment"/>
</dbReference>
<evidence type="ECO:0000256" key="7">
    <source>
        <dbReference type="HAMAP-Rule" id="MF_04061"/>
    </source>
</evidence>
<gene>
    <name evidence="7" type="primary">PTP</name>
</gene>
<dbReference type="KEGG" id="vg:19488610"/>
<keyword evidence="4 7" id="KW-1194">Viral DNA replication</keyword>
<comment type="function">
    <text evidence="7">Protein covalently bound to the viral DNA that acts as a primer for viral genomic replication by DNA strand displacement. Assembles on the viral origin of replication in an initiation complex with viral polymerase, DBP, host NFIA and host POU2F1/OCT1. During initiation, the polymerase covalently couples the first dCTP with Ser-580 of pTP. The terminal protein stimulates the template activity over 20 fold compared to protein-free templates. Neo-synthesized viral genomes are linked to two preterminal proteins, one for each 5' end. These new genomes are encapsidated in the nucleus, and during capsid maturation by viral protease, preterminal protein is first cleaved into intermediary (iTP), then into mature TP. May play a role in host nuclear matrix localization of genomic DNA.</text>
</comment>
<feature type="site" description="Cleavage; by adenovirus protease" evidence="7">
    <location>
        <begin position="175"/>
        <end position="176"/>
    </location>
</feature>
<keyword evidence="5 7" id="KW-0190">Covalent protein-DNA linkage</keyword>
<keyword evidence="1 7" id="KW-0597">Phosphoprotein</keyword>
<comment type="subcellular location">
    <subcellularLocation>
        <location evidence="7">Host nucleus matrix</location>
    </subcellularLocation>
</comment>
<feature type="chain" id="PRO_5023513743" description="Terminal protein" evidence="7">
    <location>
        <begin position="315"/>
        <end position="605"/>
    </location>
</feature>
<keyword evidence="6 7" id="KW-0238">DNA-binding</keyword>
<dbReference type="Pfam" id="PF02459">
    <property type="entry name" value="Adeno_terminal"/>
    <property type="match status" value="1"/>
</dbReference>
<proteinExistence type="inferred from homology"/>
<feature type="short sequence motif" description="Nuclear localization signal" evidence="7">
    <location>
        <begin position="345"/>
        <end position="354"/>
    </location>
</feature>
<evidence type="ECO:0000256" key="2">
    <source>
        <dbReference type="ARBA" id="ARBA00022562"/>
    </source>
</evidence>
<sequence length="605" mass="70369">MALSAYDCARLTGQNLQTMEIFQPLRNIWNQVRNYARASITANGVTWMSRYIYHYPRLMLHNLGIRQPAVNNWPCYGLPPPHFLIGYQTLVKICNDYIFDTRAYSRIQYHEVKHRLFQGINWSVMTNCSYTINTGAYNRFLDFDNMGETLQQMQQSILAERVVADLALLRPLRGFGTTKFADFNSPMPIEALLIEQYKNLGECQFSIWGLADRAQIQNLGKKDVIILSVIRKFKTAYFNYLMSQNEQSKLSLPCDCFWLDGFLERFTNLSEENEGQWRNEPINKITKAIIAALTLPHAIPLNDWQNFFNTFSGGAFELRPRENGRAVTEEMRRRRGEMVQRFIESLPLPKRKRRPLPPPSPEVEIMEEELPSFNEEVRNAIADVIRALEDELTVTARQHQFFNFAPYFYETMQRIEAMGNITELTLRRWVIYFFTAEHIATTLNYLNHALNQRVLARHVELNLAQVILRARTDQGQIVYNRVWHEHGLQAFVNLMRRISVDLAATIERAGQGEMEDEEVDQFMADISYQENSGDITEILRQVAINDAEIDSIEISFRFKTTGPVVFTQNQRIQDINRRVVDYAGQLRQMGQPIPDLNQAVDLPRP</sequence>
<reference evidence="8 9" key="1">
    <citation type="journal article" date="2015" name="Infect. Genet. Evol.">
        <title>Phylogenomic characterization of California sea lion adenovirus-1.</title>
        <authorList>
            <person name="Cortes-Hinojosa G."/>
            <person name="Gulland F.M."/>
            <person name="Goldstein T."/>
            <person name="Venn-Watson S."/>
            <person name="Rivera R."/>
            <person name="Waltzek T.B."/>
            <person name="Salemi M."/>
            <person name="Wellehan J.F.Jr."/>
        </authorList>
    </citation>
    <scope>NUCLEOTIDE SEQUENCE [LARGE SCALE GENOMIC DNA]</scope>
    <source>
        <strain evidence="8">Zc11-030</strain>
    </source>
</reference>
<keyword evidence="9" id="KW-1185">Reference proteome</keyword>
<dbReference type="GO" id="GO:0039687">
    <property type="term" value="P:viral DNA strand displacement replication"/>
    <property type="evidence" value="ECO:0007669"/>
    <property type="project" value="UniProtKB-UniRule"/>
</dbReference>
<dbReference type="OrthoDB" id="4382at10239"/>
<dbReference type="HAMAP" id="MF_04061">
    <property type="entry name" value="ADV_TERM"/>
    <property type="match status" value="1"/>
</dbReference>
<feature type="site" description="Priming of strand displacement replication by covalently linking the first nucleotide of the new DNA chain" evidence="7">
    <location>
        <position position="532"/>
    </location>
</feature>